<evidence type="ECO:0000313" key="4">
    <source>
        <dbReference type="Proteomes" id="UP000602198"/>
    </source>
</evidence>
<gene>
    <name evidence="3" type="ORF">JK358_20925</name>
</gene>
<evidence type="ECO:0000256" key="1">
    <source>
        <dbReference type="SAM" id="Phobius"/>
    </source>
</evidence>
<keyword evidence="4" id="KW-1185">Reference proteome</keyword>
<protein>
    <submittedName>
        <fullName evidence="3">Molybdopterin-dependent oxidoreductase</fullName>
    </submittedName>
</protein>
<sequence length="381" mass="40540">MSSGPSLLPRALAARVSPARGPAVAARVGTALGVAIAVCFVTGLLSHWIQHPPGWFAWPAHPVWLYRVTQGTHVVSGVIAIPLLLVKLWSVYPRLFARPLLGGPLRLLARGSIALLVGSVIFELVTGLFNIAQVYPWRFFFTTTHYAMAYLAAGALAVHLAVKLPVVRDAFARDPGADAEPGAGVSRRTVLGAAAFAAVAAGLSVAGQSVSFLRWAAVLAPRSGEGPQGVPINRTALEAGVRDTATAADYRLTVVVGERRRAFGYTDLQALPHHEAVLPIACVEGWSASARWSGVRLRDLLDAVGDYRGGAVRCTSLETGGIYRSSLLPRSHVLADDTLIALRLNGSDLTLDHGYPCRLIAPNRPGVLQTKWLATIEEELP</sequence>
<name>A0ABS1M891_9NOCA</name>
<organism evidence="3 4">
    <name type="scientific">Nocardia acididurans</name>
    <dbReference type="NCBI Taxonomy" id="2802282"/>
    <lineage>
        <taxon>Bacteria</taxon>
        <taxon>Bacillati</taxon>
        <taxon>Actinomycetota</taxon>
        <taxon>Actinomycetes</taxon>
        <taxon>Mycobacteriales</taxon>
        <taxon>Nocardiaceae</taxon>
        <taxon>Nocardia</taxon>
    </lineage>
</organism>
<dbReference type="InterPro" id="IPR000572">
    <property type="entry name" value="OxRdtase_Mopterin-bd_dom"/>
</dbReference>
<feature type="transmembrane region" description="Helical" evidence="1">
    <location>
        <begin position="24"/>
        <end position="50"/>
    </location>
</feature>
<feature type="transmembrane region" description="Helical" evidence="1">
    <location>
        <begin position="70"/>
        <end position="92"/>
    </location>
</feature>
<reference evidence="3 4" key="1">
    <citation type="submission" date="2021-01" db="EMBL/GenBank/DDBJ databases">
        <title>WGS of actinomycetes isolated from Thailand.</title>
        <authorList>
            <person name="Thawai C."/>
        </authorList>
    </citation>
    <scope>NUCLEOTIDE SEQUENCE [LARGE SCALE GENOMIC DNA]</scope>
    <source>
        <strain evidence="3 4">LPG 2</strain>
    </source>
</reference>
<comment type="caution">
    <text evidence="3">The sequence shown here is derived from an EMBL/GenBank/DDBJ whole genome shotgun (WGS) entry which is preliminary data.</text>
</comment>
<keyword evidence="1" id="KW-0472">Membrane</keyword>
<dbReference type="CDD" id="cd00321">
    <property type="entry name" value="SO_family_Moco"/>
    <property type="match status" value="1"/>
</dbReference>
<dbReference type="EMBL" id="JAERRJ010000008">
    <property type="protein sequence ID" value="MBL1076862.1"/>
    <property type="molecule type" value="Genomic_DNA"/>
</dbReference>
<dbReference type="InterPro" id="IPR036374">
    <property type="entry name" value="OxRdtase_Mopterin-bd_sf"/>
</dbReference>
<evidence type="ECO:0000313" key="3">
    <source>
        <dbReference type="EMBL" id="MBL1076862.1"/>
    </source>
</evidence>
<accession>A0ABS1M891</accession>
<feature type="transmembrane region" description="Helical" evidence="1">
    <location>
        <begin position="147"/>
        <end position="166"/>
    </location>
</feature>
<dbReference type="RefSeq" id="WP_201949455.1">
    <property type="nucleotide sequence ID" value="NZ_JAERRJ010000008.1"/>
</dbReference>
<proteinExistence type="predicted"/>
<dbReference type="Proteomes" id="UP000602198">
    <property type="component" value="Unassembled WGS sequence"/>
</dbReference>
<evidence type="ECO:0000259" key="2">
    <source>
        <dbReference type="Pfam" id="PF00174"/>
    </source>
</evidence>
<dbReference type="Gene3D" id="3.90.420.10">
    <property type="entry name" value="Oxidoreductase, molybdopterin-binding domain"/>
    <property type="match status" value="1"/>
</dbReference>
<feature type="domain" description="Oxidoreductase molybdopterin-binding" evidence="2">
    <location>
        <begin position="245"/>
        <end position="377"/>
    </location>
</feature>
<keyword evidence="1" id="KW-1133">Transmembrane helix</keyword>
<dbReference type="PANTHER" id="PTHR43032">
    <property type="entry name" value="PROTEIN-METHIONINE-SULFOXIDE REDUCTASE"/>
    <property type="match status" value="1"/>
</dbReference>
<feature type="transmembrane region" description="Helical" evidence="1">
    <location>
        <begin position="113"/>
        <end position="135"/>
    </location>
</feature>
<keyword evidence="1" id="KW-0812">Transmembrane</keyword>
<dbReference type="Pfam" id="PF00174">
    <property type="entry name" value="Oxidored_molyb"/>
    <property type="match status" value="1"/>
</dbReference>
<dbReference type="SUPFAM" id="SSF56524">
    <property type="entry name" value="Oxidoreductase molybdopterin-binding domain"/>
    <property type="match status" value="1"/>
</dbReference>
<dbReference type="PANTHER" id="PTHR43032:SF2">
    <property type="entry name" value="BLL0505 PROTEIN"/>
    <property type="match status" value="1"/>
</dbReference>